<dbReference type="PANTHER" id="PTHR12994:SF17">
    <property type="entry name" value="LD30995P"/>
    <property type="match status" value="1"/>
</dbReference>
<dbReference type="EMBL" id="SORI01000006">
    <property type="protein sequence ID" value="TDY61274.1"/>
    <property type="molecule type" value="Genomic_DNA"/>
</dbReference>
<dbReference type="Gene3D" id="3.60.60.10">
    <property type="entry name" value="Penicillin V Acylase, Chain A"/>
    <property type="match status" value="1"/>
</dbReference>
<proteinExistence type="inferred from homology"/>
<keyword evidence="1" id="KW-0224">Dipeptidase</keyword>
<keyword evidence="1" id="KW-0378">Hydrolase</keyword>
<reference evidence="3 4" key="1">
    <citation type="submission" date="2019-03" db="EMBL/GenBank/DDBJ databases">
        <title>Genomic Encyclopedia of Type Strains, Phase IV (KMG-IV): sequencing the most valuable type-strain genomes for metagenomic binning, comparative biology and taxonomic classification.</title>
        <authorList>
            <person name="Goeker M."/>
        </authorList>
    </citation>
    <scope>NUCLEOTIDE SEQUENCE [LARGE SCALE GENOMIC DNA]</scope>
    <source>
        <strain evidence="3 4">DSM 25964</strain>
    </source>
</reference>
<feature type="chain" id="PRO_5020774312" description="Dipeptidase" evidence="2">
    <location>
        <begin position="22"/>
        <end position="476"/>
    </location>
</feature>
<evidence type="ECO:0000256" key="1">
    <source>
        <dbReference type="RuleBase" id="RU364089"/>
    </source>
</evidence>
<keyword evidence="2" id="KW-0732">Signal</keyword>
<gene>
    <name evidence="3" type="ORF">C8D99_106129</name>
</gene>
<comment type="similarity">
    <text evidence="1">Belongs to the peptidase C69 family.</text>
</comment>
<sequence length="476" mass="52745">MKRISITLALLLIVSLIPAMSEGCTTILVGKRATADGSVLHGHNEDMGFTAVGRLWSVPAASHEQGKKIQVPYVALDLPASTLRYWASGNAYGSSGLGIASETRPYDSVLVGMNELGVTMSCNWMYSKEDNLPGEGVRRYAMRQLILERAKTARDAVKLVGDLIDAYGQADWGGLTYCLADPGEAWIVETTSKNWVARRVKDDEVLVVANRFTIGEEFDSASAALISTAVEKGWHDPSAGKFNFRKAYGDPARMSSPYDIDRENRAYDLLGDKIGALLPEDLMAVLSDTYEGTSKYHKPINHMEPWEDVTDKLLIPRAIRTSLCQSSTVAHLRGYLPVEVGSVMWYTMNVPGYSGYFPVYAGASSIPEEFQNVNSAYGQNSAWWTTRMLQKVTDLDHDLLFSILKGFWEANRTGIRVSAAGMENRALELLNKGAEEKKEGMKLIDRFTFSQARNVLHNTHVFLRKFQDKTGNAPVF</sequence>
<comment type="caution">
    <text evidence="3">The sequence shown here is derived from an EMBL/GenBank/DDBJ whole genome shotgun (WGS) entry which is preliminary data.</text>
</comment>
<dbReference type="PANTHER" id="PTHR12994">
    <property type="entry name" value="SECERNIN"/>
    <property type="match status" value="1"/>
</dbReference>
<dbReference type="GO" id="GO:0006508">
    <property type="term" value="P:proteolysis"/>
    <property type="evidence" value="ECO:0007669"/>
    <property type="project" value="UniProtKB-KW"/>
</dbReference>
<keyword evidence="4" id="KW-1185">Reference proteome</keyword>
<evidence type="ECO:0000256" key="2">
    <source>
        <dbReference type="SAM" id="SignalP"/>
    </source>
</evidence>
<dbReference type="GO" id="GO:0070004">
    <property type="term" value="F:cysteine-type exopeptidase activity"/>
    <property type="evidence" value="ECO:0007669"/>
    <property type="project" value="InterPro"/>
</dbReference>
<evidence type="ECO:0000313" key="3">
    <source>
        <dbReference type="EMBL" id="TDY61274.1"/>
    </source>
</evidence>
<name>A0A4R8M7U6_9BACT</name>
<dbReference type="EC" id="3.4.-.-" evidence="1"/>
<dbReference type="GO" id="GO:0016805">
    <property type="term" value="F:dipeptidase activity"/>
    <property type="evidence" value="ECO:0007669"/>
    <property type="project" value="UniProtKB-KW"/>
</dbReference>
<comment type="catalytic activity">
    <reaction evidence="1">
        <text>an L-aminoacyl-L-amino acid + H2O = 2 an L-alpha-amino acid</text>
        <dbReference type="Rhea" id="RHEA:48940"/>
        <dbReference type="ChEBI" id="CHEBI:15377"/>
        <dbReference type="ChEBI" id="CHEBI:59869"/>
        <dbReference type="ChEBI" id="CHEBI:77460"/>
    </reaction>
</comment>
<dbReference type="InterPro" id="IPR005322">
    <property type="entry name" value="Peptidase_C69"/>
</dbReference>
<dbReference type="Proteomes" id="UP000295066">
    <property type="component" value="Unassembled WGS sequence"/>
</dbReference>
<feature type="signal peptide" evidence="2">
    <location>
        <begin position="1"/>
        <end position="21"/>
    </location>
</feature>
<evidence type="ECO:0000313" key="4">
    <source>
        <dbReference type="Proteomes" id="UP000295066"/>
    </source>
</evidence>
<accession>A0A4R8M7U6</accession>
<organism evidence="3 4">
    <name type="scientific">Aminivibrio pyruvatiphilus</name>
    <dbReference type="NCBI Taxonomy" id="1005740"/>
    <lineage>
        <taxon>Bacteria</taxon>
        <taxon>Thermotogati</taxon>
        <taxon>Synergistota</taxon>
        <taxon>Synergistia</taxon>
        <taxon>Synergistales</taxon>
        <taxon>Aminobacteriaceae</taxon>
        <taxon>Aminivibrio</taxon>
    </lineage>
</organism>
<keyword evidence="1" id="KW-0645">Protease</keyword>
<dbReference type="Pfam" id="PF03577">
    <property type="entry name" value="Peptidase_C69"/>
    <property type="match status" value="1"/>
</dbReference>
<protein>
    <recommendedName>
        <fullName evidence="1">Dipeptidase</fullName>
        <ecNumber evidence="1">3.4.-.-</ecNumber>
    </recommendedName>
</protein>
<dbReference type="AlphaFoldDB" id="A0A4R8M7U6"/>